<evidence type="ECO:0000256" key="9">
    <source>
        <dbReference type="ARBA" id="ARBA00023204"/>
    </source>
</evidence>
<dbReference type="Proteomes" id="UP000035996">
    <property type="component" value="Unassembled WGS sequence"/>
</dbReference>
<comment type="similarity">
    <text evidence="1 10">Belongs to the DNA polymerase type-Y family.</text>
</comment>
<evidence type="ECO:0000256" key="3">
    <source>
        <dbReference type="ARBA" id="ARBA00022679"/>
    </source>
</evidence>
<evidence type="ECO:0000256" key="6">
    <source>
        <dbReference type="ARBA" id="ARBA00022763"/>
    </source>
</evidence>
<dbReference type="GO" id="GO:0042276">
    <property type="term" value="P:error-prone translesion synthesis"/>
    <property type="evidence" value="ECO:0007669"/>
    <property type="project" value="TreeGrafter"/>
</dbReference>
<protein>
    <recommendedName>
        <fullName evidence="10">DNA polymerase IV</fullName>
        <shortName evidence="10">Pol IV</shortName>
        <ecNumber evidence="10">2.7.7.7</ecNumber>
    </recommendedName>
</protein>
<feature type="active site" evidence="10">
    <location>
        <position position="125"/>
    </location>
</feature>
<keyword evidence="6 10" id="KW-0227">DNA damage</keyword>
<organism evidence="12 13">
    <name type="scientific">Guptibacillus hwajinpoensis</name>
    <dbReference type="NCBI Taxonomy" id="208199"/>
    <lineage>
        <taxon>Bacteria</taxon>
        <taxon>Bacillati</taxon>
        <taxon>Bacillota</taxon>
        <taxon>Bacilli</taxon>
        <taxon>Bacillales</taxon>
        <taxon>Guptibacillaceae</taxon>
        <taxon>Guptibacillus</taxon>
    </lineage>
</organism>
<feature type="domain" description="UmuC" evidence="11">
    <location>
        <begin position="24"/>
        <end position="205"/>
    </location>
</feature>
<keyword evidence="13" id="KW-1185">Reference proteome</keyword>
<comment type="catalytic activity">
    <reaction evidence="10">
        <text>DNA(n) + a 2'-deoxyribonucleoside 5'-triphosphate = DNA(n+1) + diphosphate</text>
        <dbReference type="Rhea" id="RHEA:22508"/>
        <dbReference type="Rhea" id="RHEA-COMP:17339"/>
        <dbReference type="Rhea" id="RHEA-COMP:17340"/>
        <dbReference type="ChEBI" id="CHEBI:33019"/>
        <dbReference type="ChEBI" id="CHEBI:61560"/>
        <dbReference type="ChEBI" id="CHEBI:173112"/>
        <dbReference type="EC" id="2.7.7.7"/>
    </reaction>
</comment>
<dbReference type="InterPro" id="IPR001126">
    <property type="entry name" value="UmuC"/>
</dbReference>
<comment type="caution">
    <text evidence="12">The sequence shown here is derived from an EMBL/GenBank/DDBJ whole genome shotgun (WGS) entry which is preliminary data.</text>
</comment>
<dbReference type="PANTHER" id="PTHR11076:SF33">
    <property type="entry name" value="DNA POLYMERASE KAPPA"/>
    <property type="match status" value="1"/>
</dbReference>
<dbReference type="InterPro" id="IPR017961">
    <property type="entry name" value="DNA_pol_Y-fam_little_finger"/>
</dbReference>
<dbReference type="GO" id="GO:0003684">
    <property type="term" value="F:damaged DNA binding"/>
    <property type="evidence" value="ECO:0007669"/>
    <property type="project" value="InterPro"/>
</dbReference>
<dbReference type="GO" id="GO:0005829">
    <property type="term" value="C:cytosol"/>
    <property type="evidence" value="ECO:0007669"/>
    <property type="project" value="TreeGrafter"/>
</dbReference>
<dbReference type="Pfam" id="PF11798">
    <property type="entry name" value="IMS_HHH"/>
    <property type="match status" value="1"/>
</dbReference>
<dbReference type="EMBL" id="LELK01000001">
    <property type="protein sequence ID" value="KMM37908.1"/>
    <property type="molecule type" value="Genomic_DNA"/>
</dbReference>
<keyword evidence="10" id="KW-0238">DNA-binding</keyword>
<evidence type="ECO:0000259" key="11">
    <source>
        <dbReference type="PROSITE" id="PS50173"/>
    </source>
</evidence>
<dbReference type="GO" id="GO:0006261">
    <property type="term" value="P:DNA-templated DNA replication"/>
    <property type="evidence" value="ECO:0007669"/>
    <property type="project" value="UniProtKB-UniRule"/>
</dbReference>
<dbReference type="Gene3D" id="1.10.150.20">
    <property type="entry name" value="5' to 3' exonuclease, C-terminal subdomain"/>
    <property type="match status" value="1"/>
</dbReference>
<dbReference type="GO" id="GO:0009432">
    <property type="term" value="P:SOS response"/>
    <property type="evidence" value="ECO:0007669"/>
    <property type="project" value="TreeGrafter"/>
</dbReference>
<dbReference type="Pfam" id="PF11799">
    <property type="entry name" value="IMS_C"/>
    <property type="match status" value="1"/>
</dbReference>
<gene>
    <name evidence="10" type="primary">dinB</name>
    <name evidence="12" type="ORF">AB986_00805</name>
</gene>
<reference evidence="12" key="1">
    <citation type="submission" date="2015-06" db="EMBL/GenBank/DDBJ databases">
        <authorList>
            <person name="Liu B."/>
            <person name="Wang J."/>
            <person name="Zhu Y."/>
            <person name="Liu G."/>
            <person name="Chen Q."/>
            <person name="Zheng C."/>
            <person name="Che J."/>
            <person name="Ge C."/>
            <person name="Shi H."/>
            <person name="Pan Z."/>
            <person name="Liu X."/>
        </authorList>
    </citation>
    <scope>NUCLEOTIDE SEQUENCE [LARGE SCALE GENOMIC DNA]</scope>
    <source>
        <strain evidence="12">DSM 16346</strain>
    </source>
</reference>
<accession>A0A0J6CXT4</accession>
<dbReference type="GO" id="GO:0006281">
    <property type="term" value="P:DNA repair"/>
    <property type="evidence" value="ECO:0007669"/>
    <property type="project" value="UniProtKB-UniRule"/>
</dbReference>
<dbReference type="Gene3D" id="3.30.1490.100">
    <property type="entry name" value="DNA polymerase, Y-family, little finger domain"/>
    <property type="match status" value="1"/>
</dbReference>
<evidence type="ECO:0000256" key="2">
    <source>
        <dbReference type="ARBA" id="ARBA00022457"/>
    </source>
</evidence>
<dbReference type="InterPro" id="IPR036775">
    <property type="entry name" value="DNA_pol_Y-fam_lit_finger_sf"/>
</dbReference>
<dbReference type="GO" id="GO:0003887">
    <property type="term" value="F:DNA-directed DNA polymerase activity"/>
    <property type="evidence" value="ECO:0007669"/>
    <property type="project" value="UniProtKB-UniRule"/>
</dbReference>
<dbReference type="SUPFAM" id="SSF56672">
    <property type="entry name" value="DNA/RNA polymerases"/>
    <property type="match status" value="1"/>
</dbReference>
<comment type="subunit">
    <text evidence="10">Monomer.</text>
</comment>
<evidence type="ECO:0000256" key="8">
    <source>
        <dbReference type="ARBA" id="ARBA00022932"/>
    </source>
</evidence>
<keyword evidence="10" id="KW-0235">DNA replication</keyword>
<evidence type="ECO:0000256" key="1">
    <source>
        <dbReference type="ARBA" id="ARBA00010945"/>
    </source>
</evidence>
<feature type="binding site" evidence="10">
    <location>
        <position position="28"/>
    </location>
    <ligand>
        <name>Mg(2+)</name>
        <dbReference type="ChEBI" id="CHEBI:18420"/>
    </ligand>
</feature>
<keyword evidence="8 10" id="KW-0239">DNA-directed DNA polymerase</keyword>
<keyword evidence="3 10" id="KW-0808">Transferase</keyword>
<dbReference type="Gene3D" id="3.30.70.270">
    <property type="match status" value="1"/>
</dbReference>
<dbReference type="AlphaFoldDB" id="A0A0J6CXT4"/>
<dbReference type="InterPro" id="IPR024728">
    <property type="entry name" value="PolY_HhH_motif"/>
</dbReference>
<sequence>MSIDAVKEVVIMEKQGTQGRGRIIFHVDMNSFYASVEAAHNPDLRGKPLAIAGNVEERRGIVVTSSYEARKKGVKTTMPVWQAKKHCPELLVMPPNFPLYRQTSLQIFELLESYTPLVQPVSIDEGYLDLTDDCGDKSPVVIAEEIQKRIHDEIGIPCSIGIAPNKFLAKMASDMKKPLGITILRKREIDKLLWPLDVGEMHGVGKKTKEKLQELKITTIHDLAHANPVQLEMKLGINGKRLHDRANGNDNRPVDPDAIDDFKSVGNSTTFPEDLVDHHRINTALTNLADSVAKRMAKKNVLSFNIQLTIRYNDRTTVTRSRKLQNPISQSGDILEAAQHLFEKNWSGQPIRLLGITGQSLIDRNEATVQLDLFSFEADTKRADLQNTIGSIRAKYGESSLLKGNQLGKDGSHTLRDEKRRGTSLDRDFLWNYKKKKE</sequence>
<keyword evidence="7 10" id="KW-0460">Magnesium</keyword>
<dbReference type="NCBIfam" id="NF002677">
    <property type="entry name" value="PRK02406.1"/>
    <property type="match status" value="1"/>
</dbReference>
<keyword evidence="2 10" id="KW-0515">Mutator protein</keyword>
<keyword evidence="4 10" id="KW-0548">Nucleotidyltransferase</keyword>
<dbReference type="GO" id="GO:0000287">
    <property type="term" value="F:magnesium ion binding"/>
    <property type="evidence" value="ECO:0007669"/>
    <property type="project" value="UniProtKB-UniRule"/>
</dbReference>
<evidence type="ECO:0000256" key="4">
    <source>
        <dbReference type="ARBA" id="ARBA00022695"/>
    </source>
</evidence>
<dbReference type="HAMAP" id="MF_01113">
    <property type="entry name" value="DNApol_IV"/>
    <property type="match status" value="1"/>
</dbReference>
<feature type="binding site" evidence="10">
    <location>
        <position position="124"/>
    </location>
    <ligand>
        <name>Mg(2+)</name>
        <dbReference type="ChEBI" id="CHEBI:18420"/>
    </ligand>
</feature>
<dbReference type="Pfam" id="PF00817">
    <property type="entry name" value="IMS"/>
    <property type="match status" value="1"/>
</dbReference>
<dbReference type="NCBIfam" id="NF002492">
    <property type="entry name" value="PRK01810.1"/>
    <property type="match status" value="1"/>
</dbReference>
<dbReference type="InterPro" id="IPR043128">
    <property type="entry name" value="Rev_trsase/Diguanyl_cyclase"/>
</dbReference>
<dbReference type="SUPFAM" id="SSF100879">
    <property type="entry name" value="Lesion bypass DNA polymerase (Y-family), little finger domain"/>
    <property type="match status" value="1"/>
</dbReference>
<dbReference type="STRING" id="157733.AB986_00805"/>
<dbReference type="PANTHER" id="PTHR11076">
    <property type="entry name" value="DNA REPAIR POLYMERASE UMUC / TRANSFERASE FAMILY MEMBER"/>
    <property type="match status" value="1"/>
</dbReference>
<dbReference type="InterPro" id="IPR050116">
    <property type="entry name" value="DNA_polymerase-Y"/>
</dbReference>
<keyword evidence="10" id="KW-0963">Cytoplasm</keyword>
<comment type="function">
    <text evidence="10">Poorly processive, error-prone DNA polymerase involved in untargeted mutagenesis. Copies undamaged DNA at stalled replication forks, which arise in vivo from mismatched or misaligned primer ends. These misaligned primers can be extended by PolIV. Exhibits no 3'-5' exonuclease (proofreading) activity. May be involved in translesional synthesis, in conjunction with the beta clamp from PolIII.</text>
</comment>
<dbReference type="EC" id="2.7.7.7" evidence="10"/>
<evidence type="ECO:0000256" key="10">
    <source>
        <dbReference type="HAMAP-Rule" id="MF_01113"/>
    </source>
</evidence>
<evidence type="ECO:0000256" key="7">
    <source>
        <dbReference type="ARBA" id="ARBA00022842"/>
    </source>
</evidence>
<dbReference type="PATRIC" id="fig|157733.3.peg.2362"/>
<name>A0A0J6CXT4_9BACL</name>
<dbReference type="Gene3D" id="3.40.1170.60">
    <property type="match status" value="1"/>
</dbReference>
<dbReference type="FunFam" id="3.40.1170.60:FF:000003">
    <property type="entry name" value="DNA polymerase eta"/>
    <property type="match status" value="1"/>
</dbReference>
<keyword evidence="5 10" id="KW-0479">Metal-binding</keyword>
<feature type="site" description="Substrate discrimination" evidence="10">
    <location>
        <position position="33"/>
    </location>
</feature>
<keyword evidence="9 10" id="KW-0234">DNA repair</keyword>
<dbReference type="InterPro" id="IPR022880">
    <property type="entry name" value="DNApol_IV"/>
</dbReference>
<evidence type="ECO:0000313" key="13">
    <source>
        <dbReference type="Proteomes" id="UP000035996"/>
    </source>
</evidence>
<comment type="cofactor">
    <cofactor evidence="10">
        <name>Mg(2+)</name>
        <dbReference type="ChEBI" id="CHEBI:18420"/>
    </cofactor>
    <text evidence="10">Binds 2 magnesium ions per subunit.</text>
</comment>
<dbReference type="CDD" id="cd03586">
    <property type="entry name" value="PolY_Pol_IV_kappa"/>
    <property type="match status" value="1"/>
</dbReference>
<proteinExistence type="inferred from homology"/>
<evidence type="ECO:0000256" key="5">
    <source>
        <dbReference type="ARBA" id="ARBA00022723"/>
    </source>
</evidence>
<comment type="subcellular location">
    <subcellularLocation>
        <location evidence="10">Cytoplasm</location>
    </subcellularLocation>
</comment>
<dbReference type="PROSITE" id="PS50173">
    <property type="entry name" value="UMUC"/>
    <property type="match status" value="1"/>
</dbReference>
<dbReference type="InterPro" id="IPR043502">
    <property type="entry name" value="DNA/RNA_pol_sf"/>
</dbReference>
<evidence type="ECO:0000313" key="12">
    <source>
        <dbReference type="EMBL" id="KMM37908.1"/>
    </source>
</evidence>